<keyword evidence="3" id="KW-1185">Reference proteome</keyword>
<name>A0A330GZB9_9HYPH</name>
<dbReference type="Proteomes" id="UP000251956">
    <property type="component" value="Unassembled WGS sequence"/>
</dbReference>
<feature type="domain" description="Xylose isomerase-like TIM barrel" evidence="1">
    <location>
        <begin position="35"/>
        <end position="270"/>
    </location>
</feature>
<dbReference type="PANTHER" id="PTHR12110">
    <property type="entry name" value="HYDROXYPYRUVATE ISOMERASE"/>
    <property type="match status" value="1"/>
</dbReference>
<evidence type="ECO:0000259" key="1">
    <source>
        <dbReference type="Pfam" id="PF01261"/>
    </source>
</evidence>
<dbReference type="EMBL" id="QMBQ01000001">
    <property type="protein sequence ID" value="RAZ80555.1"/>
    <property type="molecule type" value="Genomic_DNA"/>
</dbReference>
<protein>
    <submittedName>
        <fullName evidence="2">Sugar phosphate isomerase/epimerase</fullName>
    </submittedName>
</protein>
<organism evidence="2 3">
    <name type="scientific">Mesorhizobium atlanticum</name>
    <dbReference type="NCBI Taxonomy" id="2233532"/>
    <lineage>
        <taxon>Bacteria</taxon>
        <taxon>Pseudomonadati</taxon>
        <taxon>Pseudomonadota</taxon>
        <taxon>Alphaproteobacteria</taxon>
        <taxon>Hyphomicrobiales</taxon>
        <taxon>Phyllobacteriaceae</taxon>
        <taxon>Mesorhizobium</taxon>
    </lineage>
</organism>
<dbReference type="InterPro" id="IPR013022">
    <property type="entry name" value="Xyl_isomerase-like_TIM-brl"/>
</dbReference>
<dbReference type="SUPFAM" id="SSF51658">
    <property type="entry name" value="Xylose isomerase-like"/>
    <property type="match status" value="1"/>
</dbReference>
<dbReference type="InterPro" id="IPR036237">
    <property type="entry name" value="Xyl_isomerase-like_sf"/>
</dbReference>
<dbReference type="InterPro" id="IPR050312">
    <property type="entry name" value="IolE/XylAMocC-like"/>
</dbReference>
<dbReference type="Gene3D" id="3.20.20.150">
    <property type="entry name" value="Divalent-metal-dependent TIM barrel enzymes"/>
    <property type="match status" value="1"/>
</dbReference>
<dbReference type="Pfam" id="PF01261">
    <property type="entry name" value="AP_endonuc_2"/>
    <property type="match status" value="1"/>
</dbReference>
<dbReference type="RefSeq" id="WP_112126089.1">
    <property type="nucleotide sequence ID" value="NZ_QMBQ01000001.1"/>
</dbReference>
<proteinExistence type="predicted"/>
<dbReference type="OrthoDB" id="9787068at2"/>
<reference evidence="2 3" key="1">
    <citation type="submission" date="2018-07" db="EMBL/GenBank/DDBJ databases">
        <title>Diversity of Mesorhizobium strains in Brazil.</title>
        <authorList>
            <person name="Helene L.C.F."/>
            <person name="Dall'Agnol R."/>
            <person name="Delamuta J.R.M."/>
            <person name="Hungria M."/>
        </authorList>
    </citation>
    <scope>NUCLEOTIDE SEQUENCE [LARGE SCALE GENOMIC DNA]</scope>
    <source>
        <strain evidence="2 3">CNPSo 3140</strain>
    </source>
</reference>
<evidence type="ECO:0000313" key="2">
    <source>
        <dbReference type="EMBL" id="RAZ80555.1"/>
    </source>
</evidence>
<comment type="caution">
    <text evidence="2">The sequence shown here is derived from an EMBL/GenBank/DDBJ whole genome shotgun (WGS) entry which is preliminary data.</text>
</comment>
<dbReference type="PANTHER" id="PTHR12110:SF52">
    <property type="entry name" value="XYLOSE ISOMERASE"/>
    <property type="match status" value="1"/>
</dbReference>
<sequence length="286" mass="30577">MRDFAKDHSALALNTATLGHNLDGHGAGWSVERVVEACAERGFGGIVFWRREIGNRAVEIGERVRAAGLSVVGLCRAPYLAGPLALPGRAAIMDDFRAAIDMAAGLGAPVLTIVCGGVEPGTKGIGESLKLVADRVAEAAAYAAASNVRLALEPLHPVYGGDRSCLVTMRDAVDLCLAIDAPNVGVAVDVYHVWWDRTLADELLRAGPERIFGYHLCDWLAQTHDVLLDRGMMGDGVADLKAIRAAVEAAGYNGPCEVEVFSAQNWWRRDPADVLDACVERFRSVC</sequence>
<evidence type="ECO:0000313" key="3">
    <source>
        <dbReference type="Proteomes" id="UP000251956"/>
    </source>
</evidence>
<keyword evidence="2" id="KW-0413">Isomerase</keyword>
<gene>
    <name evidence="2" type="ORF">DPM35_04565</name>
</gene>
<dbReference type="GO" id="GO:0016853">
    <property type="term" value="F:isomerase activity"/>
    <property type="evidence" value="ECO:0007669"/>
    <property type="project" value="UniProtKB-KW"/>
</dbReference>
<accession>A0A330GZB9</accession>
<dbReference type="AlphaFoldDB" id="A0A330GZB9"/>